<dbReference type="InterPro" id="IPR002326">
    <property type="entry name" value="Cyt_c1"/>
</dbReference>
<dbReference type="GO" id="GO:0009055">
    <property type="term" value="F:electron transfer activity"/>
    <property type="evidence" value="ECO:0007669"/>
    <property type="project" value="InterPro"/>
</dbReference>
<reference evidence="12" key="1">
    <citation type="journal article" date="2021" name="PeerJ">
        <title>Extensive microbial diversity within the chicken gut microbiome revealed by metagenomics and culture.</title>
        <authorList>
            <person name="Gilroy R."/>
            <person name="Ravi A."/>
            <person name="Getino M."/>
            <person name="Pursley I."/>
            <person name="Horton D.L."/>
            <person name="Alikhan N.F."/>
            <person name="Baker D."/>
            <person name="Gharbi K."/>
            <person name="Hall N."/>
            <person name="Watson M."/>
            <person name="Adriaenssens E.M."/>
            <person name="Foster-Nyarko E."/>
            <person name="Jarju S."/>
            <person name="Secka A."/>
            <person name="Antonio M."/>
            <person name="Oren A."/>
            <person name="Chaudhuri R.R."/>
            <person name="La Ragione R."/>
            <person name="Hildebrand F."/>
            <person name="Pallen M.J."/>
        </authorList>
    </citation>
    <scope>NUCLEOTIDE SEQUENCE</scope>
    <source>
        <strain evidence="12">CHK160-9182</strain>
    </source>
</reference>
<feature type="binding site" description="covalent" evidence="8">
    <location>
        <position position="63"/>
    </location>
    <ligand>
        <name>heme c</name>
        <dbReference type="ChEBI" id="CHEBI:61717"/>
    </ligand>
</feature>
<feature type="signal peptide" evidence="10">
    <location>
        <begin position="1"/>
        <end position="21"/>
    </location>
</feature>
<evidence type="ECO:0000256" key="6">
    <source>
        <dbReference type="ARBA" id="ARBA00023004"/>
    </source>
</evidence>
<reference evidence="12" key="2">
    <citation type="submission" date="2021-04" db="EMBL/GenBank/DDBJ databases">
        <authorList>
            <person name="Gilroy R."/>
        </authorList>
    </citation>
    <scope>NUCLEOTIDE SEQUENCE</scope>
    <source>
        <strain evidence="12">CHK160-9182</strain>
    </source>
</reference>
<dbReference type="Gene3D" id="1.10.760.10">
    <property type="entry name" value="Cytochrome c-like domain"/>
    <property type="match status" value="1"/>
</dbReference>
<dbReference type="PANTHER" id="PTHR10266">
    <property type="entry name" value="CYTOCHROME C1"/>
    <property type="match status" value="1"/>
</dbReference>
<dbReference type="Proteomes" id="UP000823934">
    <property type="component" value="Unassembled WGS sequence"/>
</dbReference>
<keyword evidence="6 8" id="KW-0408">Iron</keyword>
<comment type="cofactor">
    <cofactor evidence="8">
        <name>heme c</name>
        <dbReference type="ChEBI" id="CHEBI:61717"/>
    </cofactor>
    <text evidence="8">Binds 1 heme c group covalently per subunit.</text>
</comment>
<evidence type="ECO:0000256" key="10">
    <source>
        <dbReference type="SAM" id="SignalP"/>
    </source>
</evidence>
<dbReference type="InterPro" id="IPR036909">
    <property type="entry name" value="Cyt_c-like_dom_sf"/>
</dbReference>
<evidence type="ECO:0000256" key="3">
    <source>
        <dbReference type="ARBA" id="ARBA00022692"/>
    </source>
</evidence>
<dbReference type="Pfam" id="PF02167">
    <property type="entry name" value="Cytochrom_C1"/>
    <property type="match status" value="1"/>
</dbReference>
<feature type="transmembrane region" description="Helical" evidence="9">
    <location>
        <begin position="246"/>
        <end position="264"/>
    </location>
</feature>
<feature type="domain" description="Cytochrome c" evidence="11">
    <location>
        <begin position="46"/>
        <end position="239"/>
    </location>
</feature>
<dbReference type="GO" id="GO:0046872">
    <property type="term" value="F:metal ion binding"/>
    <property type="evidence" value="ECO:0007669"/>
    <property type="project" value="UniProtKB-KW"/>
</dbReference>
<evidence type="ECO:0000313" key="13">
    <source>
        <dbReference type="Proteomes" id="UP000823934"/>
    </source>
</evidence>
<keyword evidence="10" id="KW-0732">Signal</keyword>
<evidence type="ECO:0000256" key="2">
    <source>
        <dbReference type="ARBA" id="ARBA00022617"/>
    </source>
</evidence>
<dbReference type="AlphaFoldDB" id="A0A9D1Q5W6"/>
<dbReference type="GO" id="GO:0016020">
    <property type="term" value="C:membrane"/>
    <property type="evidence" value="ECO:0007669"/>
    <property type="project" value="UniProtKB-SubCell"/>
</dbReference>
<dbReference type="PANTHER" id="PTHR10266:SF3">
    <property type="entry name" value="CYTOCHROME C1, HEME PROTEIN, MITOCHONDRIAL"/>
    <property type="match status" value="1"/>
</dbReference>
<evidence type="ECO:0000256" key="9">
    <source>
        <dbReference type="SAM" id="Phobius"/>
    </source>
</evidence>
<evidence type="ECO:0000259" key="11">
    <source>
        <dbReference type="PROSITE" id="PS51007"/>
    </source>
</evidence>
<evidence type="ECO:0000256" key="7">
    <source>
        <dbReference type="ARBA" id="ARBA00023136"/>
    </source>
</evidence>
<keyword evidence="2 8" id="KW-0349">Heme</keyword>
<evidence type="ECO:0000256" key="4">
    <source>
        <dbReference type="ARBA" id="ARBA00022723"/>
    </source>
</evidence>
<dbReference type="GO" id="GO:0020037">
    <property type="term" value="F:heme binding"/>
    <property type="evidence" value="ECO:0007669"/>
    <property type="project" value="InterPro"/>
</dbReference>
<comment type="subcellular location">
    <subcellularLocation>
        <location evidence="1">Membrane</location>
    </subcellularLocation>
</comment>
<accession>A0A9D1Q5W6</accession>
<evidence type="ECO:0000256" key="1">
    <source>
        <dbReference type="ARBA" id="ARBA00004370"/>
    </source>
</evidence>
<dbReference type="InterPro" id="IPR009056">
    <property type="entry name" value="Cyt_c-like_dom"/>
</dbReference>
<proteinExistence type="predicted"/>
<feature type="chain" id="PRO_5039696411" evidence="10">
    <location>
        <begin position="22"/>
        <end position="273"/>
    </location>
</feature>
<feature type="binding site" description="covalent" evidence="8">
    <location>
        <position position="59"/>
    </location>
    <ligand>
        <name>heme c</name>
        <dbReference type="ChEBI" id="CHEBI:61717"/>
    </ligand>
</feature>
<feature type="binding site" description="covalent" evidence="8">
    <location>
        <position position="62"/>
    </location>
    <ligand>
        <name>heme c</name>
        <dbReference type="ChEBI" id="CHEBI:61717"/>
    </ligand>
</feature>
<keyword evidence="4 8" id="KW-0479">Metal-binding</keyword>
<name>A0A9D1Q5W6_9GAMM</name>
<gene>
    <name evidence="12" type="ORF">H9889_01600</name>
</gene>
<protein>
    <submittedName>
        <fullName evidence="12">Cytochrome c1</fullName>
    </submittedName>
</protein>
<evidence type="ECO:0000256" key="5">
    <source>
        <dbReference type="ARBA" id="ARBA00022989"/>
    </source>
</evidence>
<dbReference type="PROSITE" id="PS51007">
    <property type="entry name" value="CYTC"/>
    <property type="match status" value="1"/>
</dbReference>
<keyword evidence="7 9" id="KW-0472">Membrane</keyword>
<keyword evidence="3 9" id="KW-0812">Transmembrane</keyword>
<organism evidence="12 13">
    <name type="scientific">Candidatus Ignatzschineria merdigallinarum</name>
    <dbReference type="NCBI Taxonomy" id="2838621"/>
    <lineage>
        <taxon>Bacteria</taxon>
        <taxon>Pseudomonadati</taxon>
        <taxon>Pseudomonadota</taxon>
        <taxon>Gammaproteobacteria</taxon>
        <taxon>Cardiobacteriales</taxon>
        <taxon>Ignatzschineriaceae</taxon>
        <taxon>Ignatzschineria</taxon>
    </lineage>
</organism>
<comment type="caution">
    <text evidence="12">The sequence shown here is derived from an EMBL/GenBank/DDBJ whole genome shotgun (WGS) entry which is preliminary data.</text>
</comment>
<evidence type="ECO:0000313" key="12">
    <source>
        <dbReference type="EMBL" id="HIW06011.1"/>
    </source>
</evidence>
<sequence>MRKIVTLFASCLMLMTAAANAQTSEELTAQALKELGTPQINVSNHESMQSGARLYMDYCLACHSLEFQRYNITARDMGLQEEDIQKLINTGSYDPREAEFIRSKDGDLIYTAMDRRDAQVWLGVAPPDLSTIARAKGPDYIFKYLLSFYEDESRPTGMNNIAFPNAGMPHVLAELQGTNKPIIQKVAIGECNLEQPDECQFEDVVVGLEKVNDGAMTDLEYRKSINDLTTFLTYVAEPAQLERAKYGPWVLGFLVIFTILAYALNREYWKDVQ</sequence>
<dbReference type="EMBL" id="DXHP01000038">
    <property type="protein sequence ID" value="HIW06011.1"/>
    <property type="molecule type" value="Genomic_DNA"/>
</dbReference>
<evidence type="ECO:0000256" key="8">
    <source>
        <dbReference type="PIRSR" id="PIRSR602326-1"/>
    </source>
</evidence>
<keyword evidence="5 9" id="KW-1133">Transmembrane helix</keyword>
<dbReference type="SUPFAM" id="SSF46626">
    <property type="entry name" value="Cytochrome c"/>
    <property type="match status" value="1"/>
</dbReference>